<comment type="caution">
    <text evidence="3">The sequence shown here is derived from an EMBL/GenBank/DDBJ whole genome shotgun (WGS) entry which is preliminary data.</text>
</comment>
<dbReference type="Proteomes" id="UP001597387">
    <property type="component" value="Unassembled WGS sequence"/>
</dbReference>
<organism evidence="3 4">
    <name type="scientific">Paradesertivirga mongoliensis</name>
    <dbReference type="NCBI Taxonomy" id="2100740"/>
    <lineage>
        <taxon>Bacteria</taxon>
        <taxon>Pseudomonadati</taxon>
        <taxon>Bacteroidota</taxon>
        <taxon>Sphingobacteriia</taxon>
        <taxon>Sphingobacteriales</taxon>
        <taxon>Sphingobacteriaceae</taxon>
        <taxon>Paradesertivirga</taxon>
    </lineage>
</organism>
<protein>
    <submittedName>
        <fullName evidence="3">HEAT repeat domain-containing protein</fullName>
    </submittedName>
</protein>
<evidence type="ECO:0000313" key="3">
    <source>
        <dbReference type="EMBL" id="MFD2163445.1"/>
    </source>
</evidence>
<proteinExistence type="predicted"/>
<keyword evidence="2" id="KW-0812">Transmembrane</keyword>
<dbReference type="EMBL" id="JBHUHZ010000002">
    <property type="protein sequence ID" value="MFD2163445.1"/>
    <property type="molecule type" value="Genomic_DNA"/>
</dbReference>
<keyword evidence="4" id="KW-1185">Reference proteome</keyword>
<gene>
    <name evidence="3" type="ORF">ACFSJU_13640</name>
</gene>
<dbReference type="InterPro" id="IPR000357">
    <property type="entry name" value="HEAT"/>
</dbReference>
<reference evidence="4" key="1">
    <citation type="journal article" date="2019" name="Int. J. Syst. Evol. Microbiol.">
        <title>The Global Catalogue of Microorganisms (GCM) 10K type strain sequencing project: providing services to taxonomists for standard genome sequencing and annotation.</title>
        <authorList>
            <consortium name="The Broad Institute Genomics Platform"/>
            <consortium name="The Broad Institute Genome Sequencing Center for Infectious Disease"/>
            <person name="Wu L."/>
            <person name="Ma J."/>
        </authorList>
    </citation>
    <scope>NUCLEOTIDE SEQUENCE [LARGE SCALE GENOMIC DNA]</scope>
    <source>
        <strain evidence="4">KCTC 42217</strain>
    </source>
</reference>
<evidence type="ECO:0000256" key="1">
    <source>
        <dbReference type="ARBA" id="ARBA00022737"/>
    </source>
</evidence>
<dbReference type="SUPFAM" id="SSF48371">
    <property type="entry name" value="ARM repeat"/>
    <property type="match status" value="1"/>
</dbReference>
<dbReference type="RefSeq" id="WP_255900859.1">
    <property type="nucleotide sequence ID" value="NZ_JAFMZO010000002.1"/>
</dbReference>
<feature type="transmembrane region" description="Helical" evidence="2">
    <location>
        <begin position="12"/>
        <end position="32"/>
    </location>
</feature>
<keyword evidence="1" id="KW-0677">Repeat</keyword>
<name>A0ABW4ZNC6_9SPHI</name>
<evidence type="ECO:0000313" key="4">
    <source>
        <dbReference type="Proteomes" id="UP001597387"/>
    </source>
</evidence>
<evidence type="ECO:0000256" key="2">
    <source>
        <dbReference type="SAM" id="Phobius"/>
    </source>
</evidence>
<accession>A0ABW4ZNC6</accession>
<dbReference type="InterPro" id="IPR016024">
    <property type="entry name" value="ARM-type_fold"/>
</dbReference>
<keyword evidence="2" id="KW-0472">Membrane</keyword>
<dbReference type="Gene3D" id="1.25.10.10">
    <property type="entry name" value="Leucine-rich Repeat Variant"/>
    <property type="match status" value="1"/>
</dbReference>
<sequence>MTITPEHLLFATISFSAFMLILLFFMSFSLLIKNKRDKEKARWLVKTNVLITKAIFFEAEENEPFSMPINKRMRALLKKDLFRQTLINELVVTSKNLAGVAGENLAHLYNQLDLQKDTLKKLHHFSWHKKAKAIQELASLHQVEHSPALYKLTNHKNEYIRMEAQTSFVKFHGFDGLSFLNDITYPLSEWHQINLLTELSNIPATDFLGIDQWLKSNNDSVIIFALKLSASYHQFQLYDKIVECLKHPNARVRLQAIKCLKEIYEEATPFHLMSIYANEPKTHQLAVLSALKEMSSAESIPFLEKQLYSEDNQVKLAAARALYNCGPEGRQAVEMHPSASLSPWFEIIQQIKMEANK</sequence>
<keyword evidence="2" id="KW-1133">Transmembrane helix</keyword>
<dbReference type="InterPro" id="IPR011989">
    <property type="entry name" value="ARM-like"/>
</dbReference>
<dbReference type="Pfam" id="PF02985">
    <property type="entry name" value="HEAT"/>
    <property type="match status" value="1"/>
</dbReference>